<dbReference type="Pfam" id="PF13884">
    <property type="entry name" value="Peptidase_S74"/>
    <property type="match status" value="1"/>
</dbReference>
<evidence type="ECO:0000313" key="7">
    <source>
        <dbReference type="Proteomes" id="UP001061889"/>
    </source>
</evidence>
<accession>A0A976MG23</accession>
<dbReference type="InterPro" id="IPR005604">
    <property type="entry name" value="Phage_T7_tail_fibre-like_N"/>
</dbReference>
<keyword evidence="4" id="KW-0175">Coiled coil</keyword>
<dbReference type="GO" id="GO:0098015">
    <property type="term" value="C:virus tail"/>
    <property type="evidence" value="ECO:0007669"/>
    <property type="project" value="UniProtKB-KW"/>
</dbReference>
<dbReference type="EMBL" id="OL634959">
    <property type="protein sequence ID" value="UMO77785.1"/>
    <property type="molecule type" value="Genomic_DNA"/>
</dbReference>
<evidence type="ECO:0000256" key="2">
    <source>
        <dbReference type="ARBA" id="ARBA00022732"/>
    </source>
</evidence>
<feature type="domain" description="Peptidase S74" evidence="5">
    <location>
        <begin position="539"/>
        <end position="635"/>
    </location>
</feature>
<evidence type="ECO:0000256" key="3">
    <source>
        <dbReference type="ARBA" id="ARBA00022844"/>
    </source>
</evidence>
<dbReference type="Pfam" id="PF03906">
    <property type="entry name" value="Phage_T7_tail"/>
    <property type="match status" value="1"/>
</dbReference>
<reference evidence="6" key="1">
    <citation type="submission" date="2021-11" db="EMBL/GenBank/DDBJ databases">
        <title>Phage-based biocontrol of nitrification in agricultural soil.</title>
        <authorList>
            <person name="Muniesa M."/>
            <person name="Quiros P."/>
            <person name="Salaet I."/>
        </authorList>
    </citation>
    <scope>NUCLEOTIDE SEQUENCE</scope>
</reference>
<organism evidence="6 7">
    <name type="scientific">Bacteriophage Phi NF-1</name>
    <dbReference type="NCBI Taxonomy" id="2900273"/>
    <lineage>
        <taxon>Viruses</taxon>
        <taxon>Duplodnaviria</taxon>
        <taxon>Heunggongvirae</taxon>
        <taxon>Uroviricota</taxon>
        <taxon>Caudoviricetes</taxon>
        <taxon>Autographivirales</taxon>
        <taxon>Autoscriptoviridae</taxon>
        <taxon>Catalonvirus</taxon>
        <taxon>Catalonvirus NF1</taxon>
    </lineage>
</organism>
<protein>
    <submittedName>
        <fullName evidence="6">Tail fiber protein</fullName>
    </submittedName>
</protein>
<dbReference type="InterPro" id="IPR030392">
    <property type="entry name" value="S74_ICA"/>
</dbReference>
<keyword evidence="7" id="KW-1185">Reference proteome</keyword>
<feature type="coiled-coil region" evidence="4">
    <location>
        <begin position="621"/>
        <end position="648"/>
    </location>
</feature>
<dbReference type="Proteomes" id="UP001061889">
    <property type="component" value="Segment"/>
</dbReference>
<evidence type="ECO:0000256" key="1">
    <source>
        <dbReference type="ARBA" id="ARBA00004328"/>
    </source>
</evidence>
<name>A0A976MG23_9CAUD</name>
<dbReference type="PROSITE" id="PS51688">
    <property type="entry name" value="ICA"/>
    <property type="match status" value="1"/>
</dbReference>
<evidence type="ECO:0000313" key="6">
    <source>
        <dbReference type="EMBL" id="UMO77785.1"/>
    </source>
</evidence>
<keyword evidence="3" id="KW-0946">Virion</keyword>
<comment type="subcellular location">
    <subcellularLocation>
        <location evidence="1">Virion</location>
    </subcellularLocation>
</comment>
<sequence>MALSNMTIVSDGNLEFVSISFNYLDRSEINVYFDSIPNSTWAWVGDTNQIKFTPKVPNGVTVLIARMTDASYLRHVFSEGAAFTAQTLDEDLRQVLHIVQEAKETNLSGDFYSDIDMHGFQINNLGTATDDNQAVSLGQYRADVLGAGVARDEAEGYRDQTLAYRNQAEGFKNTAQSSATTATTQAGIATTQAGIATTQAGNASTSASNALSYRNTTLTYRNAAEGFRNEAEGFRDDAQQAVIDASDASRLTAGTVTTGSPGTSAAATITGPAGAQVLNLTLPRGNEGYSYYAWSTAGNLTNISSISGMKVGDYVVNTSGATRTMLGVSTAVGGVVRSSGATTGTAAGSILGPAVPLVQVKGTSTTSAMSQNAVTNELTEGTTTTLGAAAFREVYLSGAAPSPGEVMAASPVTIELNYNGSGNRTSNIDFHSRDGTNYDARIIKNSGASGTFDLIATNGSIANIINLQSDTHTVDFNYSSLTGVRIIRYPVGAGSAGEVRVLHNGPPFGTGYYTCYYGGVLSGSITAASSSSVSFNTTSDYRLKEQVLPMVGALDRIMAAKPVTYKWKSDGSAGEGFIAHELAEVVPLAVTGEKDAVDEDGKPKHQQVDYSRLTPLLTKGIQELTLSIQSLQSTIKELEDRITDLENNYE</sequence>
<evidence type="ECO:0000256" key="4">
    <source>
        <dbReference type="SAM" id="Coils"/>
    </source>
</evidence>
<evidence type="ECO:0000259" key="5">
    <source>
        <dbReference type="PROSITE" id="PS51688"/>
    </source>
</evidence>
<keyword evidence="2" id="KW-1227">Viral tail protein</keyword>
<proteinExistence type="predicted"/>